<feature type="transmembrane region" description="Helical" evidence="1">
    <location>
        <begin position="89"/>
        <end position="109"/>
    </location>
</feature>
<dbReference type="Pfam" id="PF14325">
    <property type="entry name" value="DUF4383"/>
    <property type="match status" value="1"/>
</dbReference>
<keyword evidence="1" id="KW-0812">Transmembrane</keyword>
<dbReference type="EMBL" id="JBHSXX010000001">
    <property type="protein sequence ID" value="MFC6868711.1"/>
    <property type="molecule type" value="Genomic_DNA"/>
</dbReference>
<accession>A0ABW2C058</accession>
<feature type="transmembrane region" description="Helical" evidence="1">
    <location>
        <begin position="129"/>
        <end position="146"/>
    </location>
</feature>
<organism evidence="2 3">
    <name type="scientific">Haloechinothrix salitolerans</name>
    <dbReference type="NCBI Taxonomy" id="926830"/>
    <lineage>
        <taxon>Bacteria</taxon>
        <taxon>Bacillati</taxon>
        <taxon>Actinomycetota</taxon>
        <taxon>Actinomycetes</taxon>
        <taxon>Pseudonocardiales</taxon>
        <taxon>Pseudonocardiaceae</taxon>
        <taxon>Haloechinothrix</taxon>
    </lineage>
</organism>
<feature type="transmembrane region" description="Helical" evidence="1">
    <location>
        <begin position="62"/>
        <end position="82"/>
    </location>
</feature>
<protein>
    <submittedName>
        <fullName evidence="2">DUF4383 domain-containing protein</fullName>
    </submittedName>
</protein>
<reference evidence="3" key="1">
    <citation type="journal article" date="2019" name="Int. J. Syst. Evol. Microbiol.">
        <title>The Global Catalogue of Microorganisms (GCM) 10K type strain sequencing project: providing services to taxonomists for standard genome sequencing and annotation.</title>
        <authorList>
            <consortium name="The Broad Institute Genomics Platform"/>
            <consortium name="The Broad Institute Genome Sequencing Center for Infectious Disease"/>
            <person name="Wu L."/>
            <person name="Ma J."/>
        </authorList>
    </citation>
    <scope>NUCLEOTIDE SEQUENCE [LARGE SCALE GENOMIC DNA]</scope>
    <source>
        <strain evidence="3">KCTC 32255</strain>
    </source>
</reference>
<comment type="caution">
    <text evidence="2">The sequence shown here is derived from an EMBL/GenBank/DDBJ whole genome shotgun (WGS) entry which is preliminary data.</text>
</comment>
<feature type="transmembrane region" description="Helical" evidence="1">
    <location>
        <begin position="21"/>
        <end position="42"/>
    </location>
</feature>
<gene>
    <name evidence="2" type="ORF">ACFQGD_16340</name>
</gene>
<keyword evidence="1" id="KW-0472">Membrane</keyword>
<proteinExistence type="predicted"/>
<sequence length="150" mass="15081">MNSEPAMEQGNKSTAGAARSLAQLTSGVVGVVLVVAGILGFFLGDSSFTVGDNLESGELFGFAVNGWHNVVHIATGAFLLAVMANAKSAAAGLLVFGVVYGVVTVWGFITGDDILGLIPVDTADNILHAVLAVVAIVVAIASGGLTRRAA</sequence>
<keyword evidence="1" id="KW-1133">Transmembrane helix</keyword>
<name>A0ABW2C058_9PSEU</name>
<dbReference type="Proteomes" id="UP001596337">
    <property type="component" value="Unassembled WGS sequence"/>
</dbReference>
<dbReference type="RefSeq" id="WP_345390725.1">
    <property type="nucleotide sequence ID" value="NZ_BAABLA010000005.1"/>
</dbReference>
<keyword evidence="3" id="KW-1185">Reference proteome</keyword>
<evidence type="ECO:0000313" key="2">
    <source>
        <dbReference type="EMBL" id="MFC6868711.1"/>
    </source>
</evidence>
<evidence type="ECO:0000256" key="1">
    <source>
        <dbReference type="SAM" id="Phobius"/>
    </source>
</evidence>
<evidence type="ECO:0000313" key="3">
    <source>
        <dbReference type="Proteomes" id="UP001596337"/>
    </source>
</evidence>